<organism evidence="1 2">
    <name type="scientific">Saccharothrix ecbatanensis</name>
    <dbReference type="NCBI Taxonomy" id="1105145"/>
    <lineage>
        <taxon>Bacteria</taxon>
        <taxon>Bacillati</taxon>
        <taxon>Actinomycetota</taxon>
        <taxon>Actinomycetes</taxon>
        <taxon>Pseudonocardiales</taxon>
        <taxon>Pseudonocardiaceae</taxon>
        <taxon>Saccharothrix</taxon>
    </lineage>
</organism>
<protein>
    <submittedName>
        <fullName evidence="1">Uncharacterized protein</fullName>
    </submittedName>
</protein>
<evidence type="ECO:0000313" key="1">
    <source>
        <dbReference type="EMBL" id="MBB5804751.1"/>
    </source>
</evidence>
<dbReference type="RefSeq" id="WP_184922817.1">
    <property type="nucleotide sequence ID" value="NZ_JACHMO010000001.1"/>
</dbReference>
<comment type="caution">
    <text evidence="1">The sequence shown here is derived from an EMBL/GenBank/DDBJ whole genome shotgun (WGS) entry which is preliminary data.</text>
</comment>
<sequence>MSLNVSIGAGEELHLRGAMEGRVILTIGLGIEIVFDRGQLVALHDQASVALRDVDLVAAADERLDVVSDAAAYARTAAGRALRQAESARSHDDAERVRVAARAAIAAADAANAAVEAAVEAMLTAEDATDKVVAAVAAGEDTGTAGRIPHLV</sequence>
<proteinExistence type="predicted"/>
<keyword evidence="2" id="KW-1185">Reference proteome</keyword>
<dbReference type="EMBL" id="JACHMO010000001">
    <property type="protein sequence ID" value="MBB5804751.1"/>
    <property type="molecule type" value="Genomic_DNA"/>
</dbReference>
<dbReference type="Proteomes" id="UP000552097">
    <property type="component" value="Unassembled WGS sequence"/>
</dbReference>
<gene>
    <name evidence="1" type="ORF">F4560_004519</name>
</gene>
<name>A0A7W9HMB1_9PSEU</name>
<dbReference type="AlphaFoldDB" id="A0A7W9HMB1"/>
<reference evidence="1 2" key="1">
    <citation type="submission" date="2020-08" db="EMBL/GenBank/DDBJ databases">
        <title>Sequencing the genomes of 1000 actinobacteria strains.</title>
        <authorList>
            <person name="Klenk H.-P."/>
        </authorList>
    </citation>
    <scope>NUCLEOTIDE SEQUENCE [LARGE SCALE GENOMIC DNA]</scope>
    <source>
        <strain evidence="1 2">DSM 45486</strain>
    </source>
</reference>
<evidence type="ECO:0000313" key="2">
    <source>
        <dbReference type="Proteomes" id="UP000552097"/>
    </source>
</evidence>
<accession>A0A7W9HMB1</accession>